<dbReference type="AlphaFoldDB" id="A0A2S6HGL5"/>
<dbReference type="InterPro" id="IPR050330">
    <property type="entry name" value="Bact_OuterMem_StrucFunc"/>
</dbReference>
<dbReference type="SUPFAM" id="SSF103088">
    <property type="entry name" value="OmpA-like"/>
    <property type="match status" value="1"/>
</dbReference>
<evidence type="ECO:0000256" key="1">
    <source>
        <dbReference type="ARBA" id="ARBA00004571"/>
    </source>
</evidence>
<dbReference type="InterPro" id="IPR028974">
    <property type="entry name" value="TSP_type-3_rpt"/>
</dbReference>
<feature type="chain" id="PRO_5015490593" evidence="11">
    <location>
        <begin position="37"/>
        <end position="363"/>
    </location>
</feature>
<dbReference type="GO" id="GO:0009279">
    <property type="term" value="C:cell outer membrane"/>
    <property type="evidence" value="ECO:0007669"/>
    <property type="project" value="UniProtKB-SubCell"/>
</dbReference>
<evidence type="ECO:0000256" key="7">
    <source>
        <dbReference type="ARBA" id="ARBA00023114"/>
    </source>
</evidence>
<dbReference type="GO" id="GO:0006811">
    <property type="term" value="P:monoatomic ion transport"/>
    <property type="evidence" value="ECO:0007669"/>
    <property type="project" value="UniProtKB-KW"/>
</dbReference>
<accession>A0A2S6HGL5</accession>
<keyword evidence="6" id="KW-0406">Ion transport</keyword>
<dbReference type="PROSITE" id="PS51123">
    <property type="entry name" value="OMPA_2"/>
    <property type="match status" value="1"/>
</dbReference>
<dbReference type="InterPro" id="IPR006664">
    <property type="entry name" value="OMP_bac"/>
</dbReference>
<dbReference type="Proteomes" id="UP000240010">
    <property type="component" value="Unassembled WGS sequence"/>
</dbReference>
<dbReference type="PANTHER" id="PTHR30329">
    <property type="entry name" value="STATOR ELEMENT OF FLAGELLAR MOTOR COMPLEX"/>
    <property type="match status" value="1"/>
</dbReference>
<dbReference type="SUPFAM" id="SSF103647">
    <property type="entry name" value="TSP type-3 repeat"/>
    <property type="match status" value="1"/>
</dbReference>
<proteinExistence type="predicted"/>
<dbReference type="PANTHER" id="PTHR30329:SF21">
    <property type="entry name" value="LIPOPROTEIN YIAD-RELATED"/>
    <property type="match status" value="1"/>
</dbReference>
<keyword evidence="8 10" id="KW-0472">Membrane</keyword>
<organism evidence="13 14">
    <name type="scientific">Methylobacter tundripaludum</name>
    <dbReference type="NCBI Taxonomy" id="173365"/>
    <lineage>
        <taxon>Bacteria</taxon>
        <taxon>Pseudomonadati</taxon>
        <taxon>Pseudomonadota</taxon>
        <taxon>Gammaproteobacteria</taxon>
        <taxon>Methylococcales</taxon>
        <taxon>Methylococcaceae</taxon>
        <taxon>Methylobacter</taxon>
    </lineage>
</organism>
<dbReference type="GO" id="GO:0005509">
    <property type="term" value="F:calcium ion binding"/>
    <property type="evidence" value="ECO:0007669"/>
    <property type="project" value="InterPro"/>
</dbReference>
<keyword evidence="9" id="KW-0998">Cell outer membrane</keyword>
<evidence type="ECO:0000256" key="2">
    <source>
        <dbReference type="ARBA" id="ARBA00022448"/>
    </source>
</evidence>
<keyword evidence="7" id="KW-0626">Porin</keyword>
<evidence type="ECO:0000256" key="10">
    <source>
        <dbReference type="PROSITE-ProRule" id="PRU00473"/>
    </source>
</evidence>
<evidence type="ECO:0000256" key="11">
    <source>
        <dbReference type="SAM" id="SignalP"/>
    </source>
</evidence>
<evidence type="ECO:0000256" key="3">
    <source>
        <dbReference type="ARBA" id="ARBA00022452"/>
    </source>
</evidence>
<evidence type="ECO:0000256" key="9">
    <source>
        <dbReference type="ARBA" id="ARBA00023237"/>
    </source>
</evidence>
<dbReference type="CDD" id="cd07185">
    <property type="entry name" value="OmpA_C-like"/>
    <property type="match status" value="1"/>
</dbReference>
<dbReference type="GO" id="GO:0015288">
    <property type="term" value="F:porin activity"/>
    <property type="evidence" value="ECO:0007669"/>
    <property type="project" value="UniProtKB-KW"/>
</dbReference>
<keyword evidence="3" id="KW-1134">Transmembrane beta strand</keyword>
<comment type="subcellular location">
    <subcellularLocation>
        <location evidence="1">Cell outer membrane</location>
        <topology evidence="1">Multi-pass membrane protein</topology>
    </subcellularLocation>
</comment>
<dbReference type="InterPro" id="IPR036737">
    <property type="entry name" value="OmpA-like_sf"/>
</dbReference>
<gene>
    <name evidence="13" type="ORF">B0F87_103219</name>
</gene>
<feature type="domain" description="OmpA-like" evidence="12">
    <location>
        <begin position="247"/>
        <end position="363"/>
    </location>
</feature>
<evidence type="ECO:0000313" key="13">
    <source>
        <dbReference type="EMBL" id="PPK76612.1"/>
    </source>
</evidence>
<keyword evidence="5 11" id="KW-0732">Signal</keyword>
<evidence type="ECO:0000256" key="4">
    <source>
        <dbReference type="ARBA" id="ARBA00022692"/>
    </source>
</evidence>
<evidence type="ECO:0000313" key="14">
    <source>
        <dbReference type="Proteomes" id="UP000240010"/>
    </source>
</evidence>
<comment type="caution">
    <text evidence="13">The sequence shown here is derived from an EMBL/GenBank/DDBJ whole genome shotgun (WGS) entry which is preliminary data.</text>
</comment>
<dbReference type="SUPFAM" id="SSF56925">
    <property type="entry name" value="OMPA-like"/>
    <property type="match status" value="1"/>
</dbReference>
<evidence type="ECO:0000256" key="8">
    <source>
        <dbReference type="ARBA" id="ARBA00023136"/>
    </source>
</evidence>
<dbReference type="Pfam" id="PF00691">
    <property type="entry name" value="OmpA"/>
    <property type="match status" value="1"/>
</dbReference>
<feature type="signal peptide" evidence="11">
    <location>
        <begin position="1"/>
        <end position="36"/>
    </location>
</feature>
<dbReference type="Pfam" id="PF13505">
    <property type="entry name" value="OMP_b-brl"/>
    <property type="match status" value="1"/>
</dbReference>
<dbReference type="Gene3D" id="2.40.160.20">
    <property type="match status" value="1"/>
</dbReference>
<dbReference type="InterPro" id="IPR027385">
    <property type="entry name" value="Beta-barrel_OMP"/>
</dbReference>
<evidence type="ECO:0000256" key="6">
    <source>
        <dbReference type="ARBA" id="ARBA00023065"/>
    </source>
</evidence>
<dbReference type="Gene3D" id="3.30.1330.60">
    <property type="entry name" value="OmpA-like domain"/>
    <property type="match status" value="1"/>
</dbReference>
<reference evidence="13 14" key="1">
    <citation type="submission" date="2018-02" db="EMBL/GenBank/DDBJ databases">
        <title>Subsurface microbial communities from deep shales in Ohio and West Virginia, USA.</title>
        <authorList>
            <person name="Wrighton K."/>
        </authorList>
    </citation>
    <scope>NUCLEOTIDE SEQUENCE [LARGE SCALE GENOMIC DNA]</scope>
    <source>
        <strain evidence="13 14">OWC-DMM</strain>
    </source>
</reference>
<dbReference type="RefSeq" id="WP_104428308.1">
    <property type="nucleotide sequence ID" value="NZ_PTIZ01000003.1"/>
</dbReference>
<dbReference type="GO" id="GO:0046930">
    <property type="term" value="C:pore complex"/>
    <property type="evidence" value="ECO:0007669"/>
    <property type="project" value="UniProtKB-KW"/>
</dbReference>
<protein>
    <submittedName>
        <fullName evidence="13">OOP family OmpA-OmpF porin</fullName>
    </submittedName>
</protein>
<name>A0A2S6HGL5_9GAMM</name>
<dbReference type="InterPro" id="IPR011250">
    <property type="entry name" value="OMP/PagP_B-barrel"/>
</dbReference>
<evidence type="ECO:0000259" key="12">
    <source>
        <dbReference type="PROSITE" id="PS51123"/>
    </source>
</evidence>
<keyword evidence="2" id="KW-0813">Transport</keyword>
<dbReference type="EMBL" id="PTIZ01000003">
    <property type="protein sequence ID" value="PPK76612.1"/>
    <property type="molecule type" value="Genomic_DNA"/>
</dbReference>
<evidence type="ECO:0000256" key="5">
    <source>
        <dbReference type="ARBA" id="ARBA00022729"/>
    </source>
</evidence>
<sequence>MKSKYKHIDKENIMLKKKLLTIASLISVGFLPLAHAADQIQDDRWYVAPFASFVKTGGDRRASDGWGGGMGIGKILDKHFNVEVKGFYEEFGGDNGPWSLTGGTADLQYYFTRDKFSPYTVVGVGGMNSCASANCGASIIGEAGVGFTYELHDNLLLRSDVRYRYNNNLNAHVQPGTDEFHDMTVNVGFVIPFGDKPKPAAKAEAPIAVAPVAAAESCSTRDSDFDGVNDCLDKCPGTIKGSKIDNNGCPIKLVLTGQHFKYNSAELTLNAKEILDGVAGNLVSYPQKNDIEVQGHTSSEGTNKYNLKLSQRRAQSVVDYLKLKGVTNRLTAKGYGETQPIADNSTEAGKAENRRVELIWIEN</sequence>
<keyword evidence="4" id="KW-0812">Transmembrane</keyword>
<dbReference type="PRINTS" id="PR01021">
    <property type="entry name" value="OMPADOMAIN"/>
</dbReference>
<dbReference type="InterPro" id="IPR006665">
    <property type="entry name" value="OmpA-like"/>
</dbReference>